<dbReference type="EMBL" id="JALJOV010002122">
    <property type="protein sequence ID" value="KAK9834229.1"/>
    <property type="molecule type" value="Genomic_DNA"/>
</dbReference>
<name>A0AAW1RKA3_9CHLO</name>
<organism evidence="2 3">
    <name type="scientific">Apatococcus fuscideae</name>
    <dbReference type="NCBI Taxonomy" id="2026836"/>
    <lineage>
        <taxon>Eukaryota</taxon>
        <taxon>Viridiplantae</taxon>
        <taxon>Chlorophyta</taxon>
        <taxon>core chlorophytes</taxon>
        <taxon>Trebouxiophyceae</taxon>
        <taxon>Chlorellales</taxon>
        <taxon>Chlorellaceae</taxon>
        <taxon>Apatococcus</taxon>
    </lineage>
</organism>
<dbReference type="Proteomes" id="UP001485043">
    <property type="component" value="Unassembled WGS sequence"/>
</dbReference>
<evidence type="ECO:0000313" key="3">
    <source>
        <dbReference type="Proteomes" id="UP001485043"/>
    </source>
</evidence>
<evidence type="ECO:0000256" key="1">
    <source>
        <dbReference type="SAM" id="MobiDB-lite"/>
    </source>
</evidence>
<feature type="region of interest" description="Disordered" evidence="1">
    <location>
        <begin position="264"/>
        <end position="288"/>
    </location>
</feature>
<dbReference type="AlphaFoldDB" id="A0AAW1RKA3"/>
<gene>
    <name evidence="2" type="ORF">WJX84_012307</name>
</gene>
<comment type="caution">
    <text evidence="2">The sequence shown here is derived from an EMBL/GenBank/DDBJ whole genome shotgun (WGS) entry which is preliminary data.</text>
</comment>
<evidence type="ECO:0000313" key="2">
    <source>
        <dbReference type="EMBL" id="KAK9834229.1"/>
    </source>
</evidence>
<sequence length="325" mass="34622">MLPSSLSAELDDPFQGMALTSSLDPVLDNQQIGGSTEVAGFKRTPARQAAARRAGGTQRAAAAGQENSLLDVPLHRQSSLTVRPPLVERSSNIQFCSGLSSKTANKLDLRGTTPAATTINLNASRRLERRLAFERTLPYNALEPAVPAAEYQHAATTDKIPSPEAMFVPPVKTFAQVTKNNPDYASPSNCAADVKPGYSCLYPATDAEAVALSNTGFSLWSNSRLPPAYIPTGPLPRPIQHHAPPSVTKLRGIATSHAAFHQSLGRQTDRLSQSIRVGPRKKSHQPHASQVHIVAATSLPSRIHAKAAALVISVPHDAQVGARLI</sequence>
<proteinExistence type="predicted"/>
<reference evidence="2 3" key="1">
    <citation type="journal article" date="2024" name="Nat. Commun.">
        <title>Phylogenomics reveals the evolutionary origins of lichenization in chlorophyte algae.</title>
        <authorList>
            <person name="Puginier C."/>
            <person name="Libourel C."/>
            <person name="Otte J."/>
            <person name="Skaloud P."/>
            <person name="Haon M."/>
            <person name="Grisel S."/>
            <person name="Petersen M."/>
            <person name="Berrin J.G."/>
            <person name="Delaux P.M."/>
            <person name="Dal Grande F."/>
            <person name="Keller J."/>
        </authorList>
    </citation>
    <scope>NUCLEOTIDE SEQUENCE [LARGE SCALE GENOMIC DNA]</scope>
    <source>
        <strain evidence="2 3">SAG 2523</strain>
    </source>
</reference>
<feature type="compositionally biased region" description="Polar residues" evidence="1">
    <location>
        <begin position="264"/>
        <end position="275"/>
    </location>
</feature>
<keyword evidence="3" id="KW-1185">Reference proteome</keyword>
<accession>A0AAW1RKA3</accession>
<protein>
    <submittedName>
        <fullName evidence="2">Uncharacterized protein</fullName>
    </submittedName>
</protein>